<dbReference type="RefSeq" id="XP_014241199.2">
    <property type="nucleotide sequence ID" value="XM_014385713.2"/>
</dbReference>
<evidence type="ECO:0000259" key="6">
    <source>
        <dbReference type="Pfam" id="PF01490"/>
    </source>
</evidence>
<dbReference type="KEGG" id="clec:106661945"/>
<evidence type="ECO:0000256" key="1">
    <source>
        <dbReference type="ARBA" id="ARBA00004141"/>
    </source>
</evidence>
<evidence type="ECO:0000313" key="7">
    <source>
        <dbReference type="EnsemblMetazoa" id="XP_014241199.2"/>
    </source>
</evidence>
<feature type="domain" description="Amino acid transporter transmembrane" evidence="6">
    <location>
        <begin position="586"/>
        <end position="983"/>
    </location>
</feature>
<evidence type="ECO:0000256" key="3">
    <source>
        <dbReference type="ARBA" id="ARBA00022989"/>
    </source>
</evidence>
<feature type="transmembrane region" description="Helical" evidence="5">
    <location>
        <begin position="357"/>
        <end position="376"/>
    </location>
</feature>
<feature type="transmembrane region" description="Helical" evidence="5">
    <location>
        <begin position="212"/>
        <end position="230"/>
    </location>
</feature>
<evidence type="ECO:0000256" key="5">
    <source>
        <dbReference type="SAM" id="Phobius"/>
    </source>
</evidence>
<feature type="transmembrane region" description="Helical" evidence="5">
    <location>
        <begin position="463"/>
        <end position="485"/>
    </location>
</feature>
<dbReference type="InterPro" id="IPR013057">
    <property type="entry name" value="AA_transpt_TM"/>
</dbReference>
<feature type="transmembrane region" description="Helical" evidence="5">
    <location>
        <begin position="743"/>
        <end position="764"/>
    </location>
</feature>
<feature type="transmembrane region" description="Helical" evidence="5">
    <location>
        <begin position="113"/>
        <end position="136"/>
    </location>
</feature>
<dbReference type="GO" id="GO:0015179">
    <property type="term" value="F:L-amino acid transmembrane transporter activity"/>
    <property type="evidence" value="ECO:0007669"/>
    <property type="project" value="TreeGrafter"/>
</dbReference>
<keyword evidence="2 5" id="KW-0812">Transmembrane</keyword>
<dbReference type="EnsemblMetazoa" id="XM_014385713.2">
    <property type="protein sequence ID" value="XP_014241199.2"/>
    <property type="gene ID" value="LOC106661945"/>
</dbReference>
<feature type="transmembrane region" description="Helical" evidence="5">
    <location>
        <begin position="237"/>
        <end position="258"/>
    </location>
</feature>
<feature type="transmembrane region" description="Helical" evidence="5">
    <location>
        <begin position="900"/>
        <end position="921"/>
    </location>
</feature>
<feature type="transmembrane region" description="Helical" evidence="5">
    <location>
        <begin position="308"/>
        <end position="337"/>
    </location>
</feature>
<sequence>MPTKSKTSGYSSEKNCYILNMNKEMAMEKIPSVINMNGDHLNTSSTLKLADNDVIQKKDLSMNKSETDLYDPFNNRDKTNATSDSGALLHLLKSSLGSGILAMPGAFKHGGLLFSVVGTFVVGFICTHCVHLLVYCSQLLSTRVKRPSLGFAETAEVAFQTGPERMRKYSKIAKEFVRASLFATYYFGNTVYVVFIAASFQQVIENHLGCTVNIRLYILVLALPLIPLGIIRSLKYLVPFSAMATAFVMFGLSITLYYTFDKIPSLDSVHYVTKAEHWPLFFATVLFAMEGIGTVLPIENSMHNPHHFLGCPGVLNIAMSVVVVLYATVGFFGYLRFGEATDGSVTLNLPTTLLAESVKILVALSILFTYGLQFSVPSEIAWNIIGPHIKEKYHTLGYYFMRGTMIMGTVLIAIIVPNLSPFISLVGAVCFSILGLFCPAFIELIALYDEGYGRYNWKKWKDIFIIVLAAVALVSGAYGSILEIIDSYENPKQGNLTVSCLISPSFLANYEGDILDQLRWRRVPRYVTLFEPSGSLGQTRQGNKKAMEKTTNGRDIKNVENSFTVICYDLPKENVAETAENDKRNISDFVSLLHVLKSSLGTGILAIPNGFKNGGIVLGLFGTAIIGFLCAHCTCLMVRTSQEMCKRLGKPFLSYSETIEAVFENCANKQYRRLTKIAKISVDVFIFFTYYGTNSAYIILVAQSYKEIIENHFDLNLDIRIYIIIIGIPIYFVGIVKSMKYLAPFSFIANILLTVGLALIFHFLVTDMPPLDSRPYIAPISRIPVFVCTVLFGLEGIGTMLPIENSMRNPKHFVGCPGVLTIAMTIVVVLYVTVGFFGYLKFGEETTGSITLNLPGEGLSEWVKALVAIAVFFTYGLQLTASVSIVWRRLEGKFSTEKKTTAYFIVRSAMIVGTVLVAVAIPNLGPVISLIGAFGLSMCGVFFPAVIDILLLWDTGYGFLRWKLFKDALLVLLAVFALLAGTVTSLHDIARTYA</sequence>
<feature type="domain" description="Amino acid transporter transmembrane" evidence="6">
    <location>
        <begin position="87"/>
        <end position="481"/>
    </location>
</feature>
<dbReference type="PANTHER" id="PTHR22950:SF494">
    <property type="entry name" value="GH04538P"/>
    <property type="match status" value="1"/>
</dbReference>
<feature type="transmembrane region" description="Helical" evidence="5">
    <location>
        <begin position="422"/>
        <end position="442"/>
    </location>
</feature>
<feature type="transmembrane region" description="Helical" evidence="5">
    <location>
        <begin position="776"/>
        <end position="797"/>
    </location>
</feature>
<feature type="transmembrane region" description="Helical" evidence="5">
    <location>
        <begin position="680"/>
        <end position="699"/>
    </location>
</feature>
<feature type="transmembrane region" description="Helical" evidence="5">
    <location>
        <begin position="862"/>
        <end position="888"/>
    </location>
</feature>
<evidence type="ECO:0000313" key="8">
    <source>
        <dbReference type="Proteomes" id="UP000494040"/>
    </source>
</evidence>
<dbReference type="GO" id="GO:0005774">
    <property type="term" value="C:vacuolar membrane"/>
    <property type="evidence" value="ECO:0007669"/>
    <property type="project" value="TreeGrafter"/>
</dbReference>
<feature type="transmembrane region" description="Helical" evidence="5">
    <location>
        <begin position="818"/>
        <end position="842"/>
    </location>
</feature>
<evidence type="ECO:0000256" key="2">
    <source>
        <dbReference type="ARBA" id="ARBA00022692"/>
    </source>
</evidence>
<feature type="transmembrane region" description="Helical" evidence="5">
    <location>
        <begin position="616"/>
        <end position="638"/>
    </location>
</feature>
<dbReference type="PANTHER" id="PTHR22950">
    <property type="entry name" value="AMINO ACID TRANSPORTER"/>
    <property type="match status" value="1"/>
</dbReference>
<evidence type="ECO:0000256" key="4">
    <source>
        <dbReference type="ARBA" id="ARBA00023136"/>
    </source>
</evidence>
<dbReference type="Pfam" id="PF01490">
    <property type="entry name" value="Aa_trans"/>
    <property type="match status" value="2"/>
</dbReference>
<keyword evidence="3 5" id="KW-1133">Transmembrane helix</keyword>
<dbReference type="OrthoDB" id="1684102at2759"/>
<reference evidence="7" key="1">
    <citation type="submission" date="2022-01" db="UniProtKB">
        <authorList>
            <consortium name="EnsemblMetazoa"/>
        </authorList>
    </citation>
    <scope>IDENTIFICATION</scope>
</reference>
<dbReference type="Proteomes" id="UP000494040">
    <property type="component" value="Unassembled WGS sequence"/>
</dbReference>
<organism evidence="7 8">
    <name type="scientific">Cimex lectularius</name>
    <name type="common">Bed bug</name>
    <name type="synonym">Acanthia lectularia</name>
    <dbReference type="NCBI Taxonomy" id="79782"/>
    <lineage>
        <taxon>Eukaryota</taxon>
        <taxon>Metazoa</taxon>
        <taxon>Ecdysozoa</taxon>
        <taxon>Arthropoda</taxon>
        <taxon>Hexapoda</taxon>
        <taxon>Insecta</taxon>
        <taxon>Pterygota</taxon>
        <taxon>Neoptera</taxon>
        <taxon>Paraneoptera</taxon>
        <taxon>Hemiptera</taxon>
        <taxon>Heteroptera</taxon>
        <taxon>Panheteroptera</taxon>
        <taxon>Cimicomorpha</taxon>
        <taxon>Cimicidae</taxon>
        <taxon>Cimex</taxon>
    </lineage>
</organism>
<keyword evidence="4 5" id="KW-0472">Membrane</keyword>
<keyword evidence="8" id="KW-1185">Reference proteome</keyword>
<dbReference type="AlphaFoldDB" id="A0A8I6R9R7"/>
<feature type="transmembrane region" description="Helical" evidence="5">
    <location>
        <begin position="176"/>
        <end position="200"/>
    </location>
</feature>
<proteinExistence type="predicted"/>
<comment type="subcellular location">
    <subcellularLocation>
        <location evidence="1">Membrane</location>
        <topology evidence="1">Multi-pass membrane protein</topology>
    </subcellularLocation>
</comment>
<feature type="transmembrane region" description="Helical" evidence="5">
    <location>
        <begin position="396"/>
        <end position="416"/>
    </location>
</feature>
<feature type="transmembrane region" description="Helical" evidence="5">
    <location>
        <begin position="964"/>
        <end position="986"/>
    </location>
</feature>
<dbReference type="GeneID" id="106661945"/>
<dbReference type="OMA" id="VICMVEC"/>
<feature type="transmembrane region" description="Helical" evidence="5">
    <location>
        <begin position="719"/>
        <end position="736"/>
    </location>
</feature>
<accession>A0A8I6R9R7</accession>
<feature type="transmembrane region" description="Helical" evidence="5">
    <location>
        <begin position="927"/>
        <end position="952"/>
    </location>
</feature>
<protein>
    <recommendedName>
        <fullName evidence="6">Amino acid transporter transmembrane domain-containing protein</fullName>
    </recommendedName>
</protein>
<name>A0A8I6R9R7_CIMLE</name>
<feature type="transmembrane region" description="Helical" evidence="5">
    <location>
        <begin position="278"/>
        <end position="296"/>
    </location>
</feature>